<evidence type="ECO:0000313" key="2">
    <source>
        <dbReference type="EMBL" id="KAJ6797760.1"/>
    </source>
</evidence>
<dbReference type="EMBL" id="JANAVB010007000">
    <property type="protein sequence ID" value="KAJ6843719.1"/>
    <property type="molecule type" value="Genomic_DNA"/>
</dbReference>
<dbReference type="EMBL" id="JANAVB010040683">
    <property type="protein sequence ID" value="KAJ6797760.1"/>
    <property type="molecule type" value="Genomic_DNA"/>
</dbReference>
<organism evidence="2 10">
    <name type="scientific">Iris pallida</name>
    <name type="common">Sweet iris</name>
    <dbReference type="NCBI Taxonomy" id="29817"/>
    <lineage>
        <taxon>Eukaryota</taxon>
        <taxon>Viridiplantae</taxon>
        <taxon>Streptophyta</taxon>
        <taxon>Embryophyta</taxon>
        <taxon>Tracheophyta</taxon>
        <taxon>Spermatophyta</taxon>
        <taxon>Magnoliopsida</taxon>
        <taxon>Liliopsida</taxon>
        <taxon>Asparagales</taxon>
        <taxon>Iridaceae</taxon>
        <taxon>Iridoideae</taxon>
        <taxon>Irideae</taxon>
        <taxon>Iris</taxon>
    </lineage>
</organism>
<reference evidence="2" key="1">
    <citation type="journal article" date="2023" name="GigaByte">
        <title>Genome assembly of the bearded iris, Iris pallida Lam.</title>
        <authorList>
            <person name="Bruccoleri R.E."/>
            <person name="Oakeley E.J."/>
            <person name="Faust A.M.E."/>
            <person name="Altorfer M."/>
            <person name="Dessus-Babus S."/>
            <person name="Burckhardt D."/>
            <person name="Oertli M."/>
            <person name="Naumann U."/>
            <person name="Petersen F."/>
            <person name="Wong J."/>
        </authorList>
    </citation>
    <scope>NUCLEOTIDE SEQUENCE</scope>
    <source>
        <strain evidence="2">GSM-AAB239-AS_SAM_17_03QT</strain>
    </source>
</reference>
<dbReference type="EMBL" id="JANAVB010005597">
    <property type="protein sequence ID" value="KAJ6846890.1"/>
    <property type="molecule type" value="Genomic_DNA"/>
</dbReference>
<accession>A0AAX6E1C9</accession>
<feature type="region of interest" description="Disordered" evidence="1">
    <location>
        <begin position="26"/>
        <end position="46"/>
    </location>
</feature>
<sequence length="115" mass="12506">MAAWRGAARPVTRPTEGAAALDLCGGAKAAAPRRSSEKAGDRADETRRGFFRGLRWSRPREATEHEEGLEEAARMAVLRQTCGWRDLFRRWSSHAVASSIAGGRRGGHGDDCSRG</sequence>
<evidence type="ECO:0000313" key="3">
    <source>
        <dbReference type="EMBL" id="KAJ6797761.1"/>
    </source>
</evidence>
<evidence type="ECO:0000313" key="5">
    <source>
        <dbReference type="EMBL" id="KAJ6843719.1"/>
    </source>
</evidence>
<evidence type="ECO:0000313" key="10">
    <source>
        <dbReference type="Proteomes" id="UP001140949"/>
    </source>
</evidence>
<evidence type="ECO:0000313" key="9">
    <source>
        <dbReference type="EMBL" id="KAJ6847448.1"/>
    </source>
</evidence>
<dbReference type="Proteomes" id="UP001140949">
    <property type="component" value="Unassembled WGS sequence"/>
</dbReference>
<reference evidence="2" key="2">
    <citation type="submission" date="2023-04" db="EMBL/GenBank/DDBJ databases">
        <authorList>
            <person name="Bruccoleri R.E."/>
            <person name="Oakeley E.J."/>
            <person name="Faust A.-M."/>
            <person name="Dessus-Babus S."/>
            <person name="Altorfer M."/>
            <person name="Burckhardt D."/>
            <person name="Oertli M."/>
            <person name="Naumann U."/>
            <person name="Petersen F."/>
            <person name="Wong J."/>
        </authorList>
    </citation>
    <scope>NUCLEOTIDE SEQUENCE</scope>
    <source>
        <strain evidence="2">GSM-AAB239-AS_SAM_17_03QT</strain>
        <tissue evidence="2">Leaf</tissue>
    </source>
</reference>
<dbReference type="EMBL" id="JANAVB010007000">
    <property type="protein sequence ID" value="KAJ6843720.1"/>
    <property type="molecule type" value="Genomic_DNA"/>
</dbReference>
<evidence type="ECO:0000313" key="8">
    <source>
        <dbReference type="EMBL" id="KAJ6846891.1"/>
    </source>
</evidence>
<dbReference type="EMBL" id="JANAVB010005398">
    <property type="protein sequence ID" value="KAJ6847448.1"/>
    <property type="molecule type" value="Genomic_DNA"/>
</dbReference>
<gene>
    <name evidence="5" type="ORF">M6B38_117300</name>
    <name evidence="6" type="ORF">M6B38_117305</name>
    <name evidence="2" type="ORF">M6B38_217020</name>
    <name evidence="3" type="ORF">M6B38_217025</name>
    <name evidence="9" type="ORF">M6B38_277565</name>
    <name evidence="7" type="ORF">M6B38_283785</name>
    <name evidence="8" type="ORF">M6B38_283790</name>
    <name evidence="4" type="ORF">M6B38_353685</name>
</gene>
<keyword evidence="2" id="KW-0808">Transferase</keyword>
<evidence type="ECO:0000256" key="1">
    <source>
        <dbReference type="SAM" id="MobiDB-lite"/>
    </source>
</evidence>
<evidence type="ECO:0000313" key="4">
    <source>
        <dbReference type="EMBL" id="KAJ6830525.1"/>
    </source>
</evidence>
<feature type="compositionally biased region" description="Basic and acidic residues" evidence="1">
    <location>
        <begin position="34"/>
        <end position="46"/>
    </location>
</feature>
<keyword evidence="2" id="KW-0418">Kinase</keyword>
<name>A0AAX6E1C9_IRIPA</name>
<evidence type="ECO:0000313" key="7">
    <source>
        <dbReference type="EMBL" id="KAJ6846890.1"/>
    </source>
</evidence>
<keyword evidence="2" id="KW-0675">Receptor</keyword>
<comment type="caution">
    <text evidence="2">The sequence shown here is derived from an EMBL/GenBank/DDBJ whole genome shotgun (WGS) entry which is preliminary data.</text>
</comment>
<evidence type="ECO:0000313" key="6">
    <source>
        <dbReference type="EMBL" id="KAJ6843720.1"/>
    </source>
</evidence>
<dbReference type="EMBL" id="JANAVB010040683">
    <property type="protein sequence ID" value="KAJ6797761.1"/>
    <property type="molecule type" value="Genomic_DNA"/>
</dbReference>
<protein>
    <submittedName>
        <fullName evidence="2">Proline-rich receptor-like protein kinase PERK2</fullName>
    </submittedName>
</protein>
<keyword evidence="10" id="KW-1185">Reference proteome</keyword>
<dbReference type="GO" id="GO:0016301">
    <property type="term" value="F:kinase activity"/>
    <property type="evidence" value="ECO:0007669"/>
    <property type="project" value="UniProtKB-KW"/>
</dbReference>
<proteinExistence type="predicted"/>
<dbReference type="EMBL" id="JANAVB010005597">
    <property type="protein sequence ID" value="KAJ6846891.1"/>
    <property type="molecule type" value="Genomic_DNA"/>
</dbReference>
<dbReference type="EMBL" id="JANAVB010017428">
    <property type="protein sequence ID" value="KAJ6830525.1"/>
    <property type="molecule type" value="Genomic_DNA"/>
</dbReference>
<dbReference type="AlphaFoldDB" id="A0AAX6E1C9"/>